<evidence type="ECO:0008006" key="9">
    <source>
        <dbReference type="Google" id="ProtNLM"/>
    </source>
</evidence>
<evidence type="ECO:0000256" key="6">
    <source>
        <dbReference type="SAM" id="Phobius"/>
    </source>
</evidence>
<keyword evidence="3 6" id="KW-0812">Transmembrane</keyword>
<feature type="transmembrane region" description="Helical" evidence="6">
    <location>
        <begin position="378"/>
        <end position="396"/>
    </location>
</feature>
<feature type="transmembrane region" description="Helical" evidence="6">
    <location>
        <begin position="306"/>
        <end position="334"/>
    </location>
</feature>
<evidence type="ECO:0000256" key="1">
    <source>
        <dbReference type="ARBA" id="ARBA00004651"/>
    </source>
</evidence>
<keyword evidence="2" id="KW-1003">Cell membrane</keyword>
<feature type="transmembrane region" description="Helical" evidence="6">
    <location>
        <begin position="402"/>
        <end position="423"/>
    </location>
</feature>
<dbReference type="GO" id="GO:0005886">
    <property type="term" value="C:plasma membrane"/>
    <property type="evidence" value="ECO:0007669"/>
    <property type="project" value="UniProtKB-SubCell"/>
</dbReference>
<keyword evidence="5 6" id="KW-0472">Membrane</keyword>
<feature type="transmembrane region" description="Helical" evidence="6">
    <location>
        <begin position="346"/>
        <end position="366"/>
    </location>
</feature>
<evidence type="ECO:0000313" key="8">
    <source>
        <dbReference type="Proteomes" id="UP000230707"/>
    </source>
</evidence>
<dbReference type="AlphaFoldDB" id="A0A2H0NIY3"/>
<feature type="transmembrane region" description="Helical" evidence="6">
    <location>
        <begin position="131"/>
        <end position="150"/>
    </location>
</feature>
<evidence type="ECO:0000313" key="7">
    <source>
        <dbReference type="EMBL" id="PIR08146.1"/>
    </source>
</evidence>
<evidence type="ECO:0000256" key="4">
    <source>
        <dbReference type="ARBA" id="ARBA00022989"/>
    </source>
</evidence>
<sequence length="430" mass="48074">MIKKYFSNILTIAFSKTAKNTYFVFIGNSLSLIFSFIYTVLLVRLLSLSDFGYYSAIFTFMLLISDISDIGIGSSLSRFLPPLKQEQDKLQSFLKTAFMLQLVISVFIAIIIFIFSSFIANVIFHNINLEILLKIISIGVIGAVITNFSIYSLAAKEKFISMSITTTSVGIFRVIFLVFLILLSQVFLYQVVIAQVLSYIFVAIFGMILVGPAFVFIHRTKGDLKRLLSFTSYLGIARILTSLSGKLDVIMLLALTNDPVSTGIYATASRLIAMYPIFSGSFSTVIAPKISTISDSLQLNKFLMKVILVTLVLISTIFFLIIFAHPFITILFGIKAIQAVPVFRLLLISMIFFVGSIPSVTLAIYYLKKPHILTVNSILQLIIVVGGNLFFIPIYGRFGACYSLIFAYGITLFLTSIMSYYYLTKRNVQK</sequence>
<protein>
    <recommendedName>
        <fullName evidence="9">Polysaccharide biosynthesis protein C-terminal domain-containing protein</fullName>
    </recommendedName>
</protein>
<comment type="subcellular location">
    <subcellularLocation>
        <location evidence="1">Cell membrane</location>
        <topology evidence="1">Multi-pass membrane protein</topology>
    </subcellularLocation>
</comment>
<reference evidence="7 8" key="1">
    <citation type="submission" date="2017-09" db="EMBL/GenBank/DDBJ databases">
        <title>Depth-based differentiation of microbial function through sediment-hosted aquifers and enrichment of novel symbionts in the deep terrestrial subsurface.</title>
        <authorList>
            <person name="Probst A.J."/>
            <person name="Ladd B."/>
            <person name="Jarett J.K."/>
            <person name="Geller-Mcgrath D.E."/>
            <person name="Sieber C.M."/>
            <person name="Emerson J.B."/>
            <person name="Anantharaman K."/>
            <person name="Thomas B.C."/>
            <person name="Malmstrom R."/>
            <person name="Stieglmeier M."/>
            <person name="Klingl A."/>
            <person name="Woyke T."/>
            <person name="Ryan C.M."/>
            <person name="Banfield J.F."/>
        </authorList>
    </citation>
    <scope>NUCLEOTIDE SEQUENCE [LARGE SCALE GENOMIC DNA]</scope>
    <source>
        <strain evidence="7">CG11_big_fil_rev_8_21_14_0_20_37_11</strain>
    </source>
</reference>
<dbReference type="PANTHER" id="PTHR30250">
    <property type="entry name" value="PST FAMILY PREDICTED COLANIC ACID TRANSPORTER"/>
    <property type="match status" value="1"/>
</dbReference>
<dbReference type="InterPro" id="IPR002797">
    <property type="entry name" value="Polysacc_synth"/>
</dbReference>
<keyword evidence="4 6" id="KW-1133">Transmembrane helix</keyword>
<feature type="transmembrane region" description="Helical" evidence="6">
    <location>
        <begin position="196"/>
        <end position="215"/>
    </location>
</feature>
<organism evidence="7 8">
    <name type="scientific">Candidatus Gottesmanbacteria bacterium CG11_big_fil_rev_8_21_14_0_20_37_11</name>
    <dbReference type="NCBI Taxonomy" id="1974575"/>
    <lineage>
        <taxon>Bacteria</taxon>
        <taxon>Candidatus Gottesmaniibacteriota</taxon>
    </lineage>
</organism>
<accession>A0A2H0NIY3</accession>
<feature type="transmembrane region" description="Helical" evidence="6">
    <location>
        <begin position="97"/>
        <end position="119"/>
    </location>
</feature>
<dbReference type="Pfam" id="PF01943">
    <property type="entry name" value="Polysacc_synt"/>
    <property type="match status" value="1"/>
</dbReference>
<evidence type="ECO:0000256" key="2">
    <source>
        <dbReference type="ARBA" id="ARBA00022475"/>
    </source>
</evidence>
<gene>
    <name evidence="7" type="ORF">COV53_04525</name>
</gene>
<evidence type="ECO:0000256" key="3">
    <source>
        <dbReference type="ARBA" id="ARBA00022692"/>
    </source>
</evidence>
<feature type="transmembrane region" description="Helical" evidence="6">
    <location>
        <begin position="264"/>
        <end position="286"/>
    </location>
</feature>
<evidence type="ECO:0000256" key="5">
    <source>
        <dbReference type="ARBA" id="ARBA00023136"/>
    </source>
</evidence>
<comment type="caution">
    <text evidence="7">The sequence shown here is derived from an EMBL/GenBank/DDBJ whole genome shotgun (WGS) entry which is preliminary data.</text>
</comment>
<dbReference type="PANTHER" id="PTHR30250:SF11">
    <property type="entry name" value="O-ANTIGEN TRANSPORTER-RELATED"/>
    <property type="match status" value="1"/>
</dbReference>
<name>A0A2H0NIY3_9BACT</name>
<dbReference type="InterPro" id="IPR050833">
    <property type="entry name" value="Poly_Biosynth_Transport"/>
</dbReference>
<feature type="transmembrane region" description="Helical" evidence="6">
    <location>
        <begin position="21"/>
        <end position="41"/>
    </location>
</feature>
<proteinExistence type="predicted"/>
<feature type="transmembrane region" description="Helical" evidence="6">
    <location>
        <begin position="171"/>
        <end position="190"/>
    </location>
</feature>
<dbReference type="EMBL" id="PCWS01000099">
    <property type="protein sequence ID" value="PIR08146.1"/>
    <property type="molecule type" value="Genomic_DNA"/>
</dbReference>
<dbReference type="Proteomes" id="UP000230707">
    <property type="component" value="Unassembled WGS sequence"/>
</dbReference>